<sequence length="542" mass="61418">MDNQSDVITELRSKLSSFDTRIKELEAENSKLTSIISNCSCHKEKTLDIDLLENNVYAEELEKLKLGNHINGKVKRKKKYSGHNLSSMDHHSQRLVALKIMYFGQRFYGFASEAQMDPTVESELFKALEKTRLVLSDKKGLQYSRCGRTDKGVSSVGQVIALLLRSKRKEPEGNTSDEHVDGGPDEEELDYVRILNGVLPNDIRVMGWCPAPVNFSARFSCLSREYRYFFWRENLNILAMESSCKRLIGEHDYRNFCKMDAANVHNYKRRITSFDIFPCHGSAFLWHQVRCMVAVLFLIGQGLESPDVIDALLDVDKTPRKPQYKMAPEIPLVLQTCEFKGLKFMCSSVFMSKCCQYAIQISYLAGQLIFTCTLGEWSTSPLDSSASKLRVSLSEAWGPPGILSSMLVLAIAFLWHQVRCMVAVLFLIGQGLESPDVIDALLDVDKTPRKPQYKMAPEIPLVLQTCEFKGLKFMCSSDARRALQLHLEKECRAYKLQAAIFHEGLSSLLSTEDDCSVKSNKTKKVSLHVPLMSRPTERKSDV</sequence>
<dbReference type="InterPro" id="IPR020097">
    <property type="entry name" value="PsdUridine_synth_TruA_a/b_dom"/>
</dbReference>
<feature type="domain" description="Pseudouridine synthase I TruA alpha/beta" evidence="4">
    <location>
        <begin position="402"/>
        <end position="468"/>
    </location>
</feature>
<dbReference type="NCBIfam" id="TIGR00071">
    <property type="entry name" value="hisT_truA"/>
    <property type="match status" value="1"/>
</dbReference>
<feature type="domain" description="Pseudouridine synthase I TruA alpha/beta" evidence="4">
    <location>
        <begin position="244"/>
        <end position="339"/>
    </location>
</feature>
<dbReference type="Gene3D" id="3.30.70.660">
    <property type="entry name" value="Pseudouridine synthase I, catalytic domain, C-terminal subdomain"/>
    <property type="match status" value="2"/>
</dbReference>
<comment type="caution">
    <text evidence="5">The sequence shown here is derived from an EMBL/GenBank/DDBJ whole genome shotgun (WGS) entry which is preliminary data.</text>
</comment>
<dbReference type="InterPro" id="IPR041707">
    <property type="entry name" value="Pus3-like"/>
</dbReference>
<dbReference type="SUPFAM" id="SSF55120">
    <property type="entry name" value="Pseudouridine synthase"/>
    <property type="match status" value="2"/>
</dbReference>
<dbReference type="HAMAP" id="MF_00171">
    <property type="entry name" value="TruA"/>
    <property type="match status" value="1"/>
</dbReference>
<comment type="similarity">
    <text evidence="1">Belongs to the tRNA pseudouridine synthase TruA family.</text>
</comment>
<keyword evidence="6" id="KW-1185">Reference proteome</keyword>
<dbReference type="PANTHER" id="PTHR11142">
    <property type="entry name" value="PSEUDOURIDYLATE SYNTHASE"/>
    <property type="match status" value="1"/>
</dbReference>
<dbReference type="InterPro" id="IPR020103">
    <property type="entry name" value="PsdUridine_synth_cat_dom_sf"/>
</dbReference>
<dbReference type="Pfam" id="PF01416">
    <property type="entry name" value="PseudoU_synth_1"/>
    <property type="match status" value="2"/>
</dbReference>
<protein>
    <submittedName>
        <fullName evidence="5">tRNA pseudouridine(38/39) synthase isoform X1</fullName>
    </submittedName>
</protein>
<dbReference type="CDD" id="cd02569">
    <property type="entry name" value="PseudoU_synth_ScPus3"/>
    <property type="match status" value="1"/>
</dbReference>
<evidence type="ECO:0000313" key="6">
    <source>
        <dbReference type="Proteomes" id="UP001151760"/>
    </source>
</evidence>
<evidence type="ECO:0000313" key="5">
    <source>
        <dbReference type="EMBL" id="GJT20334.1"/>
    </source>
</evidence>
<proteinExistence type="inferred from homology"/>
<dbReference type="PANTHER" id="PTHR11142:SF5">
    <property type="entry name" value="TRNA PSEUDOURIDINE(38_39) SYNTHASE"/>
    <property type="match status" value="1"/>
</dbReference>
<dbReference type="InterPro" id="IPR020095">
    <property type="entry name" value="PsdUridine_synth_TruA_C"/>
</dbReference>
<evidence type="ECO:0000259" key="4">
    <source>
        <dbReference type="Pfam" id="PF01416"/>
    </source>
</evidence>
<dbReference type="InterPro" id="IPR001406">
    <property type="entry name" value="PsdUridine_synth_TruA"/>
</dbReference>
<evidence type="ECO:0000256" key="2">
    <source>
        <dbReference type="ARBA" id="ARBA00022694"/>
    </source>
</evidence>
<reference evidence="5" key="1">
    <citation type="journal article" date="2022" name="Int. J. Mol. Sci.">
        <title>Draft Genome of Tanacetum Coccineum: Genomic Comparison of Closely Related Tanacetum-Family Plants.</title>
        <authorList>
            <person name="Yamashiro T."/>
            <person name="Shiraishi A."/>
            <person name="Nakayama K."/>
            <person name="Satake H."/>
        </authorList>
    </citation>
    <scope>NUCLEOTIDE SEQUENCE</scope>
</reference>
<keyword evidence="2" id="KW-0819">tRNA processing</keyword>
<dbReference type="EMBL" id="BQNB010013794">
    <property type="protein sequence ID" value="GJT20334.1"/>
    <property type="molecule type" value="Genomic_DNA"/>
</dbReference>
<keyword evidence="3" id="KW-0413">Isomerase</keyword>
<reference evidence="5" key="2">
    <citation type="submission" date="2022-01" db="EMBL/GenBank/DDBJ databases">
        <authorList>
            <person name="Yamashiro T."/>
            <person name="Shiraishi A."/>
            <person name="Satake H."/>
            <person name="Nakayama K."/>
        </authorList>
    </citation>
    <scope>NUCLEOTIDE SEQUENCE</scope>
</reference>
<accession>A0ABQ5C5I1</accession>
<dbReference type="InterPro" id="IPR020094">
    <property type="entry name" value="TruA/RsuA/RluB/E/F_N"/>
</dbReference>
<dbReference type="Gene3D" id="3.30.70.580">
    <property type="entry name" value="Pseudouridine synthase I, catalytic domain, N-terminal subdomain"/>
    <property type="match status" value="1"/>
</dbReference>
<name>A0ABQ5C5I1_9ASTR</name>
<gene>
    <name evidence="5" type="ORF">Tco_0890271</name>
</gene>
<evidence type="ECO:0000256" key="3">
    <source>
        <dbReference type="ARBA" id="ARBA00023235"/>
    </source>
</evidence>
<evidence type="ECO:0000256" key="1">
    <source>
        <dbReference type="ARBA" id="ARBA00009375"/>
    </source>
</evidence>
<dbReference type="Proteomes" id="UP001151760">
    <property type="component" value="Unassembled WGS sequence"/>
</dbReference>
<organism evidence="5 6">
    <name type="scientific">Tanacetum coccineum</name>
    <dbReference type="NCBI Taxonomy" id="301880"/>
    <lineage>
        <taxon>Eukaryota</taxon>
        <taxon>Viridiplantae</taxon>
        <taxon>Streptophyta</taxon>
        <taxon>Embryophyta</taxon>
        <taxon>Tracheophyta</taxon>
        <taxon>Spermatophyta</taxon>
        <taxon>Magnoliopsida</taxon>
        <taxon>eudicotyledons</taxon>
        <taxon>Gunneridae</taxon>
        <taxon>Pentapetalae</taxon>
        <taxon>asterids</taxon>
        <taxon>campanulids</taxon>
        <taxon>Asterales</taxon>
        <taxon>Asteraceae</taxon>
        <taxon>Asteroideae</taxon>
        <taxon>Anthemideae</taxon>
        <taxon>Anthemidinae</taxon>
        <taxon>Tanacetum</taxon>
    </lineage>
</organism>